<comment type="caution">
    <text evidence="1">The sequence shown here is derived from an EMBL/GenBank/DDBJ whole genome shotgun (WGS) entry which is preliminary data.</text>
</comment>
<sequence>METRAEMMLRLIAQDVAGHPLAEVWVQLPSTAQHPAQQAVDLSALMNHPANWQQENWPGQTPDPPKAFVSQYAAHLMQQGAQVQPGPSGPDTPFLTVRAHIPAELLVRAPQTDDQHEGTSGEEPPAHACSLNLGAVALQVAGRDCVISGLHSRERSRLDLYVPWIQDAVTHGLNTSLLLKQRDTRDGSEYTYIASQLNLPGCPHARLGLCEHLSDNYFDAPHYQAGDQTLSHHRMTVEALAVLDMGPSFRTHLHVFEPGAPSLSSLEEMGTPEPMLN</sequence>
<accession>A0ABQ2F390</accession>
<keyword evidence="2" id="KW-1185">Reference proteome</keyword>
<dbReference type="EMBL" id="BMPP01000043">
    <property type="protein sequence ID" value="GGK43711.1"/>
    <property type="molecule type" value="Genomic_DNA"/>
</dbReference>
<reference evidence="2" key="1">
    <citation type="journal article" date="2019" name="Int. J. Syst. Evol. Microbiol.">
        <title>The Global Catalogue of Microorganisms (GCM) 10K type strain sequencing project: providing services to taxonomists for standard genome sequencing and annotation.</title>
        <authorList>
            <consortium name="The Broad Institute Genomics Platform"/>
            <consortium name="The Broad Institute Genome Sequencing Center for Infectious Disease"/>
            <person name="Wu L."/>
            <person name="Ma J."/>
        </authorList>
    </citation>
    <scope>NUCLEOTIDE SEQUENCE [LARGE SCALE GENOMIC DNA]</scope>
    <source>
        <strain evidence="2">JCM 30331</strain>
    </source>
</reference>
<evidence type="ECO:0000313" key="2">
    <source>
        <dbReference type="Proteomes" id="UP000647587"/>
    </source>
</evidence>
<name>A0ABQ2F390_9DEIO</name>
<organism evidence="1 2">
    <name type="scientific">Deinococcus malanensis</name>
    <dbReference type="NCBI Taxonomy" id="1706855"/>
    <lineage>
        <taxon>Bacteria</taxon>
        <taxon>Thermotogati</taxon>
        <taxon>Deinococcota</taxon>
        <taxon>Deinococci</taxon>
        <taxon>Deinococcales</taxon>
        <taxon>Deinococcaceae</taxon>
        <taxon>Deinococcus</taxon>
    </lineage>
</organism>
<protein>
    <submittedName>
        <fullName evidence="1">Uncharacterized protein</fullName>
    </submittedName>
</protein>
<evidence type="ECO:0000313" key="1">
    <source>
        <dbReference type="EMBL" id="GGK43711.1"/>
    </source>
</evidence>
<gene>
    <name evidence="1" type="ORF">GCM10008955_41830</name>
</gene>
<proteinExistence type="predicted"/>
<dbReference type="Proteomes" id="UP000647587">
    <property type="component" value="Unassembled WGS sequence"/>
</dbReference>